<organism evidence="9 10">
    <name type="scientific">Thioclava pacifica DSM 10166</name>
    <dbReference type="NCBI Taxonomy" id="1353537"/>
    <lineage>
        <taxon>Bacteria</taxon>
        <taxon>Pseudomonadati</taxon>
        <taxon>Pseudomonadota</taxon>
        <taxon>Alphaproteobacteria</taxon>
        <taxon>Rhodobacterales</taxon>
        <taxon>Paracoccaceae</taxon>
        <taxon>Thioclava</taxon>
    </lineage>
</organism>
<keyword evidence="7" id="KW-0249">Electron transport</keyword>
<keyword evidence="7" id="KW-0285">Flavoprotein</keyword>
<gene>
    <name evidence="7" type="primary">msrQ</name>
    <name evidence="9" type="ORF">TP2_17955</name>
</gene>
<keyword evidence="7" id="KW-1003">Cell membrane</keyword>
<dbReference type="PANTHER" id="PTHR36964">
    <property type="entry name" value="PROTEIN-METHIONINE-SULFOXIDE REDUCTASE HEME-BINDING SUBUNIT MSRQ"/>
    <property type="match status" value="1"/>
</dbReference>
<dbReference type="GO" id="GO:0010181">
    <property type="term" value="F:FMN binding"/>
    <property type="evidence" value="ECO:0007669"/>
    <property type="project" value="UniProtKB-UniRule"/>
</dbReference>
<dbReference type="GO" id="GO:0005886">
    <property type="term" value="C:plasma membrane"/>
    <property type="evidence" value="ECO:0007669"/>
    <property type="project" value="UniProtKB-SubCell"/>
</dbReference>
<dbReference type="RefSeq" id="WP_038076463.1">
    <property type="nucleotide sequence ID" value="NZ_AUND01000017.1"/>
</dbReference>
<keyword evidence="2 7" id="KW-0813">Transport</keyword>
<comment type="subunit">
    <text evidence="7">Heterodimer of a catalytic subunit (MsrP) and a heme-binding subunit (MsrQ).</text>
</comment>
<evidence type="ECO:0000313" key="10">
    <source>
        <dbReference type="Proteomes" id="UP000027432"/>
    </source>
</evidence>
<keyword evidence="5 7" id="KW-0408">Iron</keyword>
<evidence type="ECO:0000259" key="8">
    <source>
        <dbReference type="Pfam" id="PF01794"/>
    </source>
</evidence>
<dbReference type="EMBL" id="AUND01000017">
    <property type="protein sequence ID" value="KEO53364.1"/>
    <property type="molecule type" value="Genomic_DNA"/>
</dbReference>
<feature type="transmembrane region" description="Helical" evidence="7">
    <location>
        <begin position="155"/>
        <end position="173"/>
    </location>
</feature>
<dbReference type="STRING" id="1353537.TP2_17955"/>
<protein>
    <recommendedName>
        <fullName evidence="7">Protein-methionine-sulfoxide reductase heme-binding subunit MsrQ</fullName>
    </recommendedName>
    <alternativeName>
        <fullName evidence="7">Flavocytochrome MsrQ</fullName>
    </alternativeName>
</protein>
<keyword evidence="7" id="KW-0288">FMN</keyword>
<dbReference type="InterPro" id="IPR013130">
    <property type="entry name" value="Fe3_Rdtase_TM_dom"/>
</dbReference>
<keyword evidence="7" id="KW-0349">Heme</keyword>
<dbReference type="InterPro" id="IPR022837">
    <property type="entry name" value="MsrQ-like"/>
</dbReference>
<dbReference type="HAMAP" id="MF_01207">
    <property type="entry name" value="MsrQ"/>
    <property type="match status" value="1"/>
</dbReference>
<evidence type="ECO:0000256" key="3">
    <source>
        <dbReference type="ARBA" id="ARBA00022692"/>
    </source>
</evidence>
<name>A0A074J9Y4_9RHOB</name>
<dbReference type="Proteomes" id="UP000027432">
    <property type="component" value="Unassembled WGS sequence"/>
</dbReference>
<feature type="domain" description="Ferric oxidoreductase" evidence="8">
    <location>
        <begin position="68"/>
        <end position="166"/>
    </location>
</feature>
<feature type="transmembrane region" description="Helical" evidence="7">
    <location>
        <begin position="20"/>
        <end position="37"/>
    </location>
</feature>
<proteinExistence type="inferred from homology"/>
<comment type="caution">
    <text evidence="9">The sequence shown here is derived from an EMBL/GenBank/DDBJ whole genome shotgun (WGS) entry which is preliminary data.</text>
</comment>
<sequence>MSTASLSAPINSALRRVPSWVIYLAGLIPLAWVIWLTLTGGIGVDPVKAIEHRLGKIALWFLIGGLAITPARRFLGLNLIRYRRAIGLLAFFYIALHLTAWAVLDMGMLWGQAAADLIKRPYLFLGISGFVLLIPLALTSNNASIRKMGRNWRRLHWLVYPAVGLGVMHYLWQMKVISIEGWLWLAVFSLLMALRFCPRSA</sequence>
<evidence type="ECO:0000256" key="6">
    <source>
        <dbReference type="ARBA" id="ARBA00023136"/>
    </source>
</evidence>
<dbReference type="GO" id="GO:0046872">
    <property type="term" value="F:metal ion binding"/>
    <property type="evidence" value="ECO:0007669"/>
    <property type="project" value="UniProtKB-KW"/>
</dbReference>
<keyword evidence="7" id="KW-0479">Metal-binding</keyword>
<evidence type="ECO:0000256" key="4">
    <source>
        <dbReference type="ARBA" id="ARBA00022989"/>
    </source>
</evidence>
<comment type="cofactor">
    <cofactor evidence="7">
        <name>heme b</name>
        <dbReference type="ChEBI" id="CHEBI:60344"/>
    </cofactor>
    <text evidence="7">Binds 1 heme b (iron(II)-protoporphyrin IX) group per subunit.</text>
</comment>
<dbReference type="GO" id="GO:0016679">
    <property type="term" value="F:oxidoreductase activity, acting on diphenols and related substances as donors"/>
    <property type="evidence" value="ECO:0007669"/>
    <property type="project" value="TreeGrafter"/>
</dbReference>
<feature type="transmembrane region" description="Helical" evidence="7">
    <location>
        <begin position="122"/>
        <end position="143"/>
    </location>
</feature>
<evidence type="ECO:0000256" key="5">
    <source>
        <dbReference type="ARBA" id="ARBA00023004"/>
    </source>
</evidence>
<dbReference type="NCBIfam" id="NF003833">
    <property type="entry name" value="PRK05419.1-5"/>
    <property type="match status" value="1"/>
</dbReference>
<evidence type="ECO:0000256" key="7">
    <source>
        <dbReference type="HAMAP-Rule" id="MF_01207"/>
    </source>
</evidence>
<dbReference type="eggNOG" id="COG2717">
    <property type="taxonomic scope" value="Bacteria"/>
</dbReference>
<dbReference type="AlphaFoldDB" id="A0A074J9Y4"/>
<dbReference type="GO" id="GO:0009055">
    <property type="term" value="F:electron transfer activity"/>
    <property type="evidence" value="ECO:0007669"/>
    <property type="project" value="UniProtKB-UniRule"/>
</dbReference>
<evidence type="ECO:0000256" key="2">
    <source>
        <dbReference type="ARBA" id="ARBA00022448"/>
    </source>
</evidence>
<dbReference type="PANTHER" id="PTHR36964:SF1">
    <property type="entry name" value="PROTEIN-METHIONINE-SULFOXIDE REDUCTASE HEME-BINDING SUBUNIT MSRQ"/>
    <property type="match status" value="1"/>
</dbReference>
<comment type="cofactor">
    <cofactor evidence="7">
        <name>FMN</name>
        <dbReference type="ChEBI" id="CHEBI:58210"/>
    </cofactor>
    <text evidence="7">Binds 1 FMN per subunit.</text>
</comment>
<dbReference type="GO" id="GO:0020037">
    <property type="term" value="F:heme binding"/>
    <property type="evidence" value="ECO:0007669"/>
    <property type="project" value="UniProtKB-UniRule"/>
</dbReference>
<evidence type="ECO:0000313" key="9">
    <source>
        <dbReference type="EMBL" id="KEO53364.1"/>
    </source>
</evidence>
<feature type="transmembrane region" description="Helical" evidence="7">
    <location>
        <begin position="57"/>
        <end position="75"/>
    </location>
</feature>
<keyword evidence="6 7" id="KW-0472">Membrane</keyword>
<comment type="subcellular location">
    <subcellularLocation>
        <location evidence="7">Cell membrane</location>
        <topology evidence="7">Multi-pass membrane protein</topology>
    </subcellularLocation>
    <subcellularLocation>
        <location evidence="1">Membrane</location>
        <topology evidence="1">Multi-pass membrane protein</topology>
    </subcellularLocation>
</comment>
<keyword evidence="10" id="KW-1185">Reference proteome</keyword>
<comment type="function">
    <text evidence="7">Part of the MsrPQ system that repairs oxidized periplasmic proteins containing methionine sulfoxide residues (Met-O), using respiratory chain electrons. Thus protects these proteins from oxidative-stress damage caused by reactive species of oxygen and chlorine generated by the host defense mechanisms. MsrPQ is essential for the maintenance of envelope integrity under bleach stress, rescuing a wide series of structurally unrelated periplasmic proteins from methionine oxidation. MsrQ provides electrons for reduction to the reductase catalytic subunit MsrP, using the quinone pool of the respiratory chain.</text>
</comment>
<evidence type="ECO:0000256" key="1">
    <source>
        <dbReference type="ARBA" id="ARBA00004141"/>
    </source>
</evidence>
<comment type="similarity">
    <text evidence="7">Belongs to the MsrQ family.</text>
</comment>
<reference evidence="9 10" key="1">
    <citation type="submission" date="2013-07" db="EMBL/GenBank/DDBJ databases">
        <title>Thioclava pacifica DSM 10166 Genome Sequencing.</title>
        <authorList>
            <person name="Lai Q."/>
            <person name="Shao Z."/>
        </authorList>
    </citation>
    <scope>NUCLEOTIDE SEQUENCE [LARGE SCALE GENOMIC DNA]</scope>
    <source>
        <strain evidence="9 10">DSM 10166</strain>
    </source>
</reference>
<keyword evidence="4 7" id="KW-1133">Transmembrane helix</keyword>
<dbReference type="OrthoDB" id="9788328at2"/>
<keyword evidence="3 7" id="KW-0812">Transmembrane</keyword>
<feature type="transmembrane region" description="Helical" evidence="7">
    <location>
        <begin position="179"/>
        <end position="197"/>
    </location>
</feature>
<feature type="transmembrane region" description="Helical" evidence="7">
    <location>
        <begin position="87"/>
        <end position="110"/>
    </location>
</feature>
<accession>A0A074J9Y4</accession>
<dbReference type="GO" id="GO:0030091">
    <property type="term" value="P:protein repair"/>
    <property type="evidence" value="ECO:0007669"/>
    <property type="project" value="UniProtKB-UniRule"/>
</dbReference>
<dbReference type="Pfam" id="PF01794">
    <property type="entry name" value="Ferric_reduct"/>
    <property type="match status" value="1"/>
</dbReference>